<comment type="caution">
    <text evidence="1">The sequence shown here is derived from an EMBL/GenBank/DDBJ whole genome shotgun (WGS) entry which is preliminary data.</text>
</comment>
<evidence type="ECO:0000313" key="1">
    <source>
        <dbReference type="EMBL" id="NGM85003.1"/>
    </source>
</evidence>
<keyword evidence="2" id="KW-1185">Reference proteome</keyword>
<dbReference type="InterPro" id="IPR051446">
    <property type="entry name" value="HTH_trans_reg/aminotransferase"/>
</dbReference>
<dbReference type="InterPro" id="IPR015424">
    <property type="entry name" value="PyrdxlP-dep_Trfase"/>
</dbReference>
<dbReference type="Gene3D" id="3.90.1150.10">
    <property type="entry name" value="Aspartate Aminotransferase, domain 1"/>
    <property type="match status" value="1"/>
</dbReference>
<proteinExistence type="predicted"/>
<dbReference type="EMBL" id="JAAKGU010000013">
    <property type="protein sequence ID" value="NGM85003.1"/>
    <property type="molecule type" value="Genomic_DNA"/>
</dbReference>
<dbReference type="RefSeq" id="WP_165102726.1">
    <property type="nucleotide sequence ID" value="NZ_JAAKGU010000013.1"/>
</dbReference>
<reference evidence="1 2" key="1">
    <citation type="submission" date="2020-02" db="EMBL/GenBank/DDBJ databases">
        <authorList>
            <person name="Gao J."/>
            <person name="Sun J."/>
        </authorList>
    </citation>
    <scope>NUCLEOTIDE SEQUENCE [LARGE SCALE GENOMIC DNA]</scope>
    <source>
        <strain evidence="1 2">7124</strain>
    </source>
</reference>
<accession>A0A6M1PTI6</accession>
<sequence>MPKPYYDAVIRSINRHFGDAAALSGRNDGFHLLLTVKSGGTEEELAAAAREADVRIAPMSYTWWNRPSWKEPSFILGFGGIPEERIDDGIRVLKAAWLD</sequence>
<evidence type="ECO:0000313" key="2">
    <source>
        <dbReference type="Proteomes" id="UP000480151"/>
    </source>
</evidence>
<dbReference type="Proteomes" id="UP000480151">
    <property type="component" value="Unassembled WGS sequence"/>
</dbReference>
<dbReference type="AlphaFoldDB" id="A0A6M1PTI6"/>
<dbReference type="InterPro" id="IPR015422">
    <property type="entry name" value="PyrdxlP-dep_Trfase_small"/>
</dbReference>
<dbReference type="SUPFAM" id="SSF53383">
    <property type="entry name" value="PLP-dependent transferases"/>
    <property type="match status" value="1"/>
</dbReference>
<evidence type="ECO:0008006" key="3">
    <source>
        <dbReference type="Google" id="ProtNLM"/>
    </source>
</evidence>
<name>A0A6M1PTI6_9BACL</name>
<dbReference type="PANTHER" id="PTHR46577">
    <property type="entry name" value="HTH-TYPE TRANSCRIPTIONAL REGULATORY PROTEIN GABR"/>
    <property type="match status" value="1"/>
</dbReference>
<gene>
    <name evidence="1" type="ORF">G5B47_21615</name>
</gene>
<dbReference type="PANTHER" id="PTHR46577:SF1">
    <property type="entry name" value="HTH-TYPE TRANSCRIPTIONAL REGULATORY PROTEIN GABR"/>
    <property type="match status" value="1"/>
</dbReference>
<protein>
    <recommendedName>
        <fullName evidence="3">GntR family transcriptional regulator</fullName>
    </recommendedName>
</protein>
<organism evidence="1 2">
    <name type="scientific">Paenibacillus apii</name>
    <dbReference type="NCBI Taxonomy" id="1850370"/>
    <lineage>
        <taxon>Bacteria</taxon>
        <taxon>Bacillati</taxon>
        <taxon>Bacillota</taxon>
        <taxon>Bacilli</taxon>
        <taxon>Bacillales</taxon>
        <taxon>Paenibacillaceae</taxon>
        <taxon>Paenibacillus</taxon>
    </lineage>
</organism>